<organism evidence="1 2">
    <name type="scientific">Stephania cephalantha</name>
    <dbReference type="NCBI Taxonomy" id="152367"/>
    <lineage>
        <taxon>Eukaryota</taxon>
        <taxon>Viridiplantae</taxon>
        <taxon>Streptophyta</taxon>
        <taxon>Embryophyta</taxon>
        <taxon>Tracheophyta</taxon>
        <taxon>Spermatophyta</taxon>
        <taxon>Magnoliopsida</taxon>
        <taxon>Ranunculales</taxon>
        <taxon>Menispermaceae</taxon>
        <taxon>Menispermoideae</taxon>
        <taxon>Cissampelideae</taxon>
        <taxon>Stephania</taxon>
    </lineage>
</organism>
<protein>
    <submittedName>
        <fullName evidence="1">Uncharacterized protein</fullName>
    </submittedName>
</protein>
<comment type="caution">
    <text evidence="1">The sequence shown here is derived from an EMBL/GenBank/DDBJ whole genome shotgun (WGS) entry which is preliminary data.</text>
</comment>
<dbReference type="Proteomes" id="UP001419268">
    <property type="component" value="Unassembled WGS sequence"/>
</dbReference>
<evidence type="ECO:0000313" key="2">
    <source>
        <dbReference type="Proteomes" id="UP001419268"/>
    </source>
</evidence>
<evidence type="ECO:0000313" key="1">
    <source>
        <dbReference type="EMBL" id="KAK9094652.1"/>
    </source>
</evidence>
<name>A0AAP0EPT2_9MAGN</name>
<keyword evidence="2" id="KW-1185">Reference proteome</keyword>
<gene>
    <name evidence="1" type="ORF">Scep_026121</name>
</gene>
<reference evidence="1 2" key="1">
    <citation type="submission" date="2024-01" db="EMBL/GenBank/DDBJ databases">
        <title>Genome assemblies of Stephania.</title>
        <authorList>
            <person name="Yang L."/>
        </authorList>
    </citation>
    <scope>NUCLEOTIDE SEQUENCE [LARGE SCALE GENOMIC DNA]</scope>
    <source>
        <strain evidence="1">JXDWG</strain>
        <tissue evidence="1">Leaf</tissue>
    </source>
</reference>
<sequence length="64" mass="7492">MEEVDPQHRAPQYPYLLHEGPPPLLLYPLQAHRQLRLALPVRNRLQRELFMGMKGLELESSFLG</sequence>
<dbReference type="EMBL" id="JBBNAG010000011">
    <property type="protein sequence ID" value="KAK9094652.1"/>
    <property type="molecule type" value="Genomic_DNA"/>
</dbReference>
<proteinExistence type="predicted"/>
<dbReference type="AlphaFoldDB" id="A0AAP0EPT2"/>
<accession>A0AAP0EPT2</accession>